<keyword evidence="3" id="KW-0813">Transport</keyword>
<evidence type="ECO:0000313" key="10">
    <source>
        <dbReference type="EMBL" id="MCT2588690.1"/>
    </source>
</evidence>
<feature type="compositionally biased region" description="Low complexity" evidence="8">
    <location>
        <begin position="1"/>
        <end position="11"/>
    </location>
</feature>
<protein>
    <submittedName>
        <fullName evidence="10">C4-dicarboxylate ABC transporter</fullName>
    </submittedName>
</protein>
<evidence type="ECO:0000256" key="3">
    <source>
        <dbReference type="ARBA" id="ARBA00022448"/>
    </source>
</evidence>
<organism evidence="10 11">
    <name type="scientific">Streptomyces gossypii</name>
    <dbReference type="NCBI Taxonomy" id="2883101"/>
    <lineage>
        <taxon>Bacteria</taxon>
        <taxon>Bacillati</taxon>
        <taxon>Actinomycetota</taxon>
        <taxon>Actinomycetes</taxon>
        <taxon>Kitasatosporales</taxon>
        <taxon>Streptomycetaceae</taxon>
        <taxon>Streptomyces</taxon>
    </lineage>
</organism>
<feature type="transmembrane region" description="Helical" evidence="9">
    <location>
        <begin position="265"/>
        <end position="287"/>
    </location>
</feature>
<keyword evidence="5 9" id="KW-0812">Transmembrane</keyword>
<evidence type="ECO:0000256" key="2">
    <source>
        <dbReference type="ARBA" id="ARBA00008566"/>
    </source>
</evidence>
<comment type="subcellular location">
    <subcellularLocation>
        <location evidence="1">Cell membrane</location>
        <topology evidence="1">Multi-pass membrane protein</topology>
    </subcellularLocation>
</comment>
<name>A0ABT2JLC9_9ACTN</name>
<feature type="transmembrane region" description="Helical" evidence="9">
    <location>
        <begin position="196"/>
        <end position="220"/>
    </location>
</feature>
<feature type="transmembrane region" description="Helical" evidence="9">
    <location>
        <begin position="299"/>
        <end position="319"/>
    </location>
</feature>
<dbReference type="EMBL" id="JAJAGO010000001">
    <property type="protein sequence ID" value="MCT2588690.1"/>
    <property type="molecule type" value="Genomic_DNA"/>
</dbReference>
<keyword evidence="6 9" id="KW-1133">Transmembrane helix</keyword>
<keyword evidence="11" id="KW-1185">Reference proteome</keyword>
<dbReference type="InterPro" id="IPR004695">
    <property type="entry name" value="SLAC1/Mae1/Ssu1/TehA"/>
</dbReference>
<proteinExistence type="inferred from homology"/>
<evidence type="ECO:0000256" key="7">
    <source>
        <dbReference type="ARBA" id="ARBA00023136"/>
    </source>
</evidence>
<feature type="transmembrane region" description="Helical" evidence="9">
    <location>
        <begin position="164"/>
        <end position="184"/>
    </location>
</feature>
<evidence type="ECO:0000256" key="4">
    <source>
        <dbReference type="ARBA" id="ARBA00022475"/>
    </source>
</evidence>
<feature type="transmembrane region" description="Helical" evidence="9">
    <location>
        <begin position="227"/>
        <end position="245"/>
    </location>
</feature>
<dbReference type="Proteomes" id="UP001156389">
    <property type="component" value="Unassembled WGS sequence"/>
</dbReference>
<feature type="transmembrane region" description="Helical" evidence="9">
    <location>
        <begin position="94"/>
        <end position="119"/>
    </location>
</feature>
<dbReference type="RefSeq" id="WP_260215608.1">
    <property type="nucleotide sequence ID" value="NZ_JAJAGO010000001.1"/>
</dbReference>
<feature type="transmembrane region" description="Helical" evidence="9">
    <location>
        <begin position="62"/>
        <end position="82"/>
    </location>
</feature>
<dbReference type="PANTHER" id="PTHR31686:SF1">
    <property type="entry name" value="SULFITE EFFLUX PUMP SSU1"/>
    <property type="match status" value="1"/>
</dbReference>
<dbReference type="Pfam" id="PF03595">
    <property type="entry name" value="SLAC1"/>
    <property type="match status" value="1"/>
</dbReference>
<dbReference type="InterPro" id="IPR038665">
    <property type="entry name" value="Voltage-dep_anion_channel_sf"/>
</dbReference>
<dbReference type="PANTHER" id="PTHR31686">
    <property type="match status" value="1"/>
</dbReference>
<accession>A0ABT2JLC9</accession>
<evidence type="ECO:0000256" key="5">
    <source>
        <dbReference type="ARBA" id="ARBA00022692"/>
    </source>
</evidence>
<dbReference type="InterPro" id="IPR051629">
    <property type="entry name" value="Sulfite_efflux_TDT"/>
</dbReference>
<evidence type="ECO:0000313" key="11">
    <source>
        <dbReference type="Proteomes" id="UP001156389"/>
    </source>
</evidence>
<feature type="region of interest" description="Disordered" evidence="8">
    <location>
        <begin position="1"/>
        <end position="20"/>
    </location>
</feature>
<evidence type="ECO:0000256" key="1">
    <source>
        <dbReference type="ARBA" id="ARBA00004651"/>
    </source>
</evidence>
<dbReference type="Gene3D" id="1.50.10.150">
    <property type="entry name" value="Voltage-dependent anion channel"/>
    <property type="match status" value="1"/>
</dbReference>
<comment type="caution">
    <text evidence="10">The sequence shown here is derived from an EMBL/GenBank/DDBJ whole genome shotgun (WGS) entry which is preliminary data.</text>
</comment>
<feature type="transmembrane region" description="Helical" evidence="9">
    <location>
        <begin position="339"/>
        <end position="360"/>
    </location>
</feature>
<feature type="transmembrane region" description="Helical" evidence="9">
    <location>
        <begin position="131"/>
        <end position="152"/>
    </location>
</feature>
<feature type="transmembrane region" description="Helical" evidence="9">
    <location>
        <begin position="37"/>
        <end position="56"/>
    </location>
</feature>
<keyword evidence="4" id="KW-1003">Cell membrane</keyword>
<reference evidence="10 11" key="1">
    <citation type="submission" date="2021-10" db="EMBL/GenBank/DDBJ databases">
        <title>Streptomyces gossypii sp. nov., isolated from soil collected from cotton field.</title>
        <authorList>
            <person name="Ge X."/>
            <person name="Chen X."/>
            <person name="Liu W."/>
        </authorList>
    </citation>
    <scope>NUCLEOTIDE SEQUENCE [LARGE SCALE GENOMIC DNA]</scope>
    <source>
        <strain evidence="10 11">N2-109</strain>
    </source>
</reference>
<evidence type="ECO:0000256" key="6">
    <source>
        <dbReference type="ARBA" id="ARBA00022989"/>
    </source>
</evidence>
<keyword evidence="7 9" id="KW-0472">Membrane</keyword>
<evidence type="ECO:0000256" key="9">
    <source>
        <dbReference type="SAM" id="Phobius"/>
    </source>
</evidence>
<sequence length="370" mass="37312">MTPAHPISAQAPPAPHPIPARVPAPASPSVRYLGPNWYASVMGTAIVAGAGAALPVRIPGLAGVWALSALMLAALLAARAVHWVRHPDRAGAQLLDPAVAPFHGCMAMALLAVGGAALATGVPGGPVIDGVLWTAGTVAALAAAAGVPYLMITRHRIAPGDATPVWLLPVVAPMVSAALGPPLAAYLPPGQPRTALLLGCYALFGLSLCATLLILPVVFARLLHHGALPLALTPTMFLVLGPLGQSTTAVGSLADAAPGPFGAAAMLYGVPVMGFALLWLALSAALVVRAARLGMRFSLAWWAFTFPVGTCVTGSASLARHSGLASLDWLAGGLYALLVGAWATAFVCTLRGLVSGALLAGPARELPAPR</sequence>
<comment type="similarity">
    <text evidence="2">Belongs to the tellurite-resistance/dicarboxylate transporter (TDT) family.</text>
</comment>
<evidence type="ECO:0000256" key="8">
    <source>
        <dbReference type="SAM" id="MobiDB-lite"/>
    </source>
</evidence>
<gene>
    <name evidence="10" type="ORF">LHJ74_01820</name>
</gene>